<protein>
    <submittedName>
        <fullName evidence="2">Uncharacterized protein</fullName>
    </submittedName>
</protein>
<name>A0A2K0SV88_9HYPO</name>
<dbReference type="AlphaFoldDB" id="A0A2K0SV88"/>
<accession>A0A2K0SV88</accession>
<sequence>MNRISLTAKRGSLWQPKRLASSPASSSVKGRGLPRPIKSQAMRAIIGAAWEDSDQSLGTVMAIIQKLKNGYGNLLKPGLKIPNLSEDDTVASPESTIASSAESMQQAWTPRSNFDGSHERPSSSSNSALLHVAFELPVISDDLFTTQMLALRTKTSPSTQ</sequence>
<evidence type="ECO:0000313" key="2">
    <source>
        <dbReference type="EMBL" id="PNP37191.1"/>
    </source>
</evidence>
<comment type="caution">
    <text evidence="2">The sequence shown here is derived from an EMBL/GenBank/DDBJ whole genome shotgun (WGS) entry which is preliminary data.</text>
</comment>
<feature type="region of interest" description="Disordered" evidence="1">
    <location>
        <begin position="84"/>
        <end position="122"/>
    </location>
</feature>
<feature type="region of interest" description="Disordered" evidence="1">
    <location>
        <begin position="15"/>
        <end position="34"/>
    </location>
</feature>
<evidence type="ECO:0000313" key="3">
    <source>
        <dbReference type="Proteomes" id="UP000236546"/>
    </source>
</evidence>
<evidence type="ECO:0000256" key="1">
    <source>
        <dbReference type="SAM" id="MobiDB-lite"/>
    </source>
</evidence>
<proteinExistence type="predicted"/>
<organism evidence="2 3">
    <name type="scientific">Trichoderma gamsii</name>
    <dbReference type="NCBI Taxonomy" id="398673"/>
    <lineage>
        <taxon>Eukaryota</taxon>
        <taxon>Fungi</taxon>
        <taxon>Dikarya</taxon>
        <taxon>Ascomycota</taxon>
        <taxon>Pezizomycotina</taxon>
        <taxon>Sordariomycetes</taxon>
        <taxon>Hypocreomycetidae</taxon>
        <taxon>Hypocreales</taxon>
        <taxon>Hypocreaceae</taxon>
        <taxon>Trichoderma</taxon>
    </lineage>
</organism>
<reference evidence="2 3" key="1">
    <citation type="submission" date="2017-02" db="EMBL/GenBank/DDBJ databases">
        <title>Genomes of Trichoderma spp. with biocontrol activity.</title>
        <authorList>
            <person name="Gardiner D."/>
            <person name="Kazan K."/>
            <person name="Vos C."/>
            <person name="Harvey P."/>
        </authorList>
    </citation>
    <scope>NUCLEOTIDE SEQUENCE [LARGE SCALE GENOMIC DNA]</scope>
    <source>
        <strain evidence="2 3">A5MH</strain>
    </source>
</reference>
<dbReference type="EMBL" id="MTYH01000190">
    <property type="protein sequence ID" value="PNP37191.1"/>
    <property type="molecule type" value="Genomic_DNA"/>
</dbReference>
<gene>
    <name evidence="2" type="ORF">TGAMA5MH_10908</name>
</gene>
<dbReference type="Proteomes" id="UP000236546">
    <property type="component" value="Unassembled WGS sequence"/>
</dbReference>
<feature type="compositionally biased region" description="Polar residues" evidence="1">
    <location>
        <begin position="92"/>
        <end position="115"/>
    </location>
</feature>